<evidence type="ECO:0000313" key="3">
    <source>
        <dbReference type="EMBL" id="GFR62657.1"/>
    </source>
</evidence>
<evidence type="ECO:0000256" key="1">
    <source>
        <dbReference type="RuleBase" id="RU367089"/>
    </source>
</evidence>
<dbReference type="AlphaFoldDB" id="A0AAV4EPE3"/>
<keyword evidence="1" id="KW-0812">Transmembrane</keyword>
<accession>A0AAV4EPE3</accession>
<sequence length="114" mass="12780">MGSHVLDVLRQGILASITGGWFYDPQQQIFCNTFHFYLWVFLLAFPLILYSTLDASVLVWSLYCVIIGAVFVVIKLVNFKLHHLFDTGEAETEAPAEEQQNGAKTATDDPSRLG</sequence>
<dbReference type="PANTHER" id="PTHR12372">
    <property type="entry name" value="PECANEX"/>
    <property type="match status" value="1"/>
</dbReference>
<keyword evidence="1" id="KW-0472">Membrane</keyword>
<dbReference type="InterPro" id="IPR039797">
    <property type="entry name" value="Pecanex"/>
</dbReference>
<dbReference type="Proteomes" id="UP000762676">
    <property type="component" value="Unassembled WGS sequence"/>
</dbReference>
<feature type="transmembrane region" description="Helical" evidence="1">
    <location>
        <begin position="36"/>
        <end position="53"/>
    </location>
</feature>
<keyword evidence="4" id="KW-1185">Reference proteome</keyword>
<comment type="subcellular location">
    <subcellularLocation>
        <location evidence="1">Membrane</location>
        <topology evidence="1">Multi-pass membrane protein</topology>
    </subcellularLocation>
</comment>
<dbReference type="GO" id="GO:0016020">
    <property type="term" value="C:membrane"/>
    <property type="evidence" value="ECO:0007669"/>
    <property type="project" value="UniProtKB-SubCell"/>
</dbReference>
<comment type="caution">
    <text evidence="1">Lacks conserved residue(s) required for the propagation of feature annotation.</text>
</comment>
<keyword evidence="1" id="KW-1133">Transmembrane helix</keyword>
<organism evidence="3 4">
    <name type="scientific">Elysia marginata</name>
    <dbReference type="NCBI Taxonomy" id="1093978"/>
    <lineage>
        <taxon>Eukaryota</taxon>
        <taxon>Metazoa</taxon>
        <taxon>Spiralia</taxon>
        <taxon>Lophotrochozoa</taxon>
        <taxon>Mollusca</taxon>
        <taxon>Gastropoda</taxon>
        <taxon>Heterobranchia</taxon>
        <taxon>Euthyneura</taxon>
        <taxon>Panpulmonata</taxon>
        <taxon>Sacoglossa</taxon>
        <taxon>Placobranchoidea</taxon>
        <taxon>Plakobranchidae</taxon>
        <taxon>Elysia</taxon>
    </lineage>
</organism>
<feature type="transmembrane region" description="Helical" evidence="1">
    <location>
        <begin position="59"/>
        <end position="77"/>
    </location>
</feature>
<feature type="region of interest" description="Disordered" evidence="2">
    <location>
        <begin position="91"/>
        <end position="114"/>
    </location>
</feature>
<comment type="caution">
    <text evidence="3">The sequence shown here is derived from an EMBL/GenBank/DDBJ whole genome shotgun (WGS) entry which is preliminary data.</text>
</comment>
<name>A0AAV4EPE3_9GAST</name>
<evidence type="ECO:0000256" key="2">
    <source>
        <dbReference type="SAM" id="MobiDB-lite"/>
    </source>
</evidence>
<gene>
    <name evidence="3" type="ORF">ElyMa_003587100</name>
</gene>
<protein>
    <recommendedName>
        <fullName evidence="1">Pecanex-like protein</fullName>
    </recommendedName>
</protein>
<comment type="similarity">
    <text evidence="1">Belongs to the pecanex family.</text>
</comment>
<proteinExistence type="inferred from homology"/>
<reference evidence="3 4" key="1">
    <citation type="journal article" date="2021" name="Elife">
        <title>Chloroplast acquisition without the gene transfer in kleptoplastic sea slugs, Plakobranchus ocellatus.</title>
        <authorList>
            <person name="Maeda T."/>
            <person name="Takahashi S."/>
            <person name="Yoshida T."/>
            <person name="Shimamura S."/>
            <person name="Takaki Y."/>
            <person name="Nagai Y."/>
            <person name="Toyoda A."/>
            <person name="Suzuki Y."/>
            <person name="Arimoto A."/>
            <person name="Ishii H."/>
            <person name="Satoh N."/>
            <person name="Nishiyama T."/>
            <person name="Hasebe M."/>
            <person name="Maruyama T."/>
            <person name="Minagawa J."/>
            <person name="Obokata J."/>
            <person name="Shigenobu S."/>
        </authorList>
    </citation>
    <scope>NUCLEOTIDE SEQUENCE [LARGE SCALE GENOMIC DNA]</scope>
</reference>
<evidence type="ECO:0000313" key="4">
    <source>
        <dbReference type="Proteomes" id="UP000762676"/>
    </source>
</evidence>
<dbReference type="PANTHER" id="PTHR12372:SF7">
    <property type="entry name" value="PROTEIN PECANEX"/>
    <property type="match status" value="1"/>
</dbReference>
<dbReference type="EMBL" id="BMAT01007350">
    <property type="protein sequence ID" value="GFR62657.1"/>
    <property type="molecule type" value="Genomic_DNA"/>
</dbReference>